<evidence type="ECO:0000256" key="1">
    <source>
        <dbReference type="SAM" id="MobiDB-lite"/>
    </source>
</evidence>
<sequence length="69" mass="7648">MNRLTSVPRTNNILAIAYERTLKTRGDLIPPLSMRTTENCGIRNAVATSKADNQAKSEEGMREPSSEKL</sequence>
<dbReference type="Proteomes" id="UP001168972">
    <property type="component" value="Unassembled WGS sequence"/>
</dbReference>
<proteinExistence type="predicted"/>
<organism evidence="2 3">
    <name type="scientific">Microctonus hyperodae</name>
    <name type="common">Parasitoid wasp</name>
    <dbReference type="NCBI Taxonomy" id="165561"/>
    <lineage>
        <taxon>Eukaryota</taxon>
        <taxon>Metazoa</taxon>
        <taxon>Ecdysozoa</taxon>
        <taxon>Arthropoda</taxon>
        <taxon>Hexapoda</taxon>
        <taxon>Insecta</taxon>
        <taxon>Pterygota</taxon>
        <taxon>Neoptera</taxon>
        <taxon>Endopterygota</taxon>
        <taxon>Hymenoptera</taxon>
        <taxon>Apocrita</taxon>
        <taxon>Ichneumonoidea</taxon>
        <taxon>Braconidae</taxon>
        <taxon>Euphorinae</taxon>
        <taxon>Microctonus</taxon>
    </lineage>
</organism>
<protein>
    <submittedName>
        <fullName evidence="2">Uncharacterized protein</fullName>
    </submittedName>
</protein>
<keyword evidence="3" id="KW-1185">Reference proteome</keyword>
<dbReference type="EMBL" id="JAQQBR010001836">
    <property type="protein sequence ID" value="KAK0159782.1"/>
    <property type="molecule type" value="Genomic_DNA"/>
</dbReference>
<reference evidence="2" key="1">
    <citation type="journal article" date="2023" name="bioRxiv">
        <title>Scaffold-level genome assemblies of two parasitoid biocontrol wasps reveal the parthenogenesis mechanism and an associated novel virus.</title>
        <authorList>
            <person name="Inwood S."/>
            <person name="Skelly J."/>
            <person name="Guhlin J."/>
            <person name="Harrop T."/>
            <person name="Goldson S."/>
            <person name="Dearden P."/>
        </authorList>
    </citation>
    <scope>NUCLEOTIDE SEQUENCE</scope>
    <source>
        <strain evidence="2">Lincoln</strain>
        <tissue evidence="2">Whole body</tissue>
    </source>
</reference>
<evidence type="ECO:0000313" key="2">
    <source>
        <dbReference type="EMBL" id="KAK0159782.1"/>
    </source>
</evidence>
<gene>
    <name evidence="2" type="ORF">PV327_010858</name>
</gene>
<evidence type="ECO:0000313" key="3">
    <source>
        <dbReference type="Proteomes" id="UP001168972"/>
    </source>
</evidence>
<name>A0AA39EY76_MICHY</name>
<accession>A0AA39EY76</accession>
<feature type="compositionally biased region" description="Basic and acidic residues" evidence="1">
    <location>
        <begin position="53"/>
        <end position="69"/>
    </location>
</feature>
<reference evidence="2" key="2">
    <citation type="submission" date="2023-03" db="EMBL/GenBank/DDBJ databases">
        <authorList>
            <person name="Inwood S.N."/>
            <person name="Skelly J.G."/>
            <person name="Guhlin J."/>
            <person name="Harrop T.W.R."/>
            <person name="Goldson S.G."/>
            <person name="Dearden P.K."/>
        </authorList>
    </citation>
    <scope>NUCLEOTIDE SEQUENCE</scope>
    <source>
        <strain evidence="2">Lincoln</strain>
        <tissue evidence="2">Whole body</tissue>
    </source>
</reference>
<comment type="caution">
    <text evidence="2">The sequence shown here is derived from an EMBL/GenBank/DDBJ whole genome shotgun (WGS) entry which is preliminary data.</text>
</comment>
<feature type="region of interest" description="Disordered" evidence="1">
    <location>
        <begin position="44"/>
        <end position="69"/>
    </location>
</feature>
<dbReference type="AlphaFoldDB" id="A0AA39EY76"/>